<dbReference type="SMART" id="SM00345">
    <property type="entry name" value="HTH_GNTR"/>
    <property type="match status" value="1"/>
</dbReference>
<dbReference type="Proteomes" id="UP001209486">
    <property type="component" value="Unassembled WGS sequence"/>
</dbReference>
<sequence>MNFDVGTPIWRQLFDEFSRLIAAGQWPPGSQIPSVRELAAAHGVNPNTVQKALVELERVGVAETRRGLGRYVTDNAAAIRSLGRRLACEAARIFVADMKTLAIDLPEAEALVKTQWKGDKDANAS</sequence>
<evidence type="ECO:0000313" key="6">
    <source>
        <dbReference type="EMBL" id="NMW65722.1"/>
    </source>
</evidence>
<dbReference type="Proteomes" id="UP000582487">
    <property type="component" value="Unassembled WGS sequence"/>
</dbReference>
<comment type="caution">
    <text evidence="6">The sequence shown here is derived from an EMBL/GenBank/DDBJ whole genome shotgun (WGS) entry which is preliminary data.</text>
</comment>
<dbReference type="Proteomes" id="UP000575397">
    <property type="component" value="Unassembled WGS sequence"/>
</dbReference>
<keyword evidence="1" id="KW-0805">Transcription regulation</keyword>
<dbReference type="AlphaFoldDB" id="A0A2J9KME9"/>
<protein>
    <submittedName>
        <fullName evidence="6">GntR family transcriptional regulator</fullName>
    </submittedName>
    <submittedName>
        <fullName evidence="9">Transcriptional regulatory protein PtsJ</fullName>
    </submittedName>
</protein>
<dbReference type="EMBL" id="VSZY01000006">
    <property type="protein sequence ID" value="MCU9968820.1"/>
    <property type="molecule type" value="Genomic_DNA"/>
</dbReference>
<dbReference type="Proteomes" id="UP000255284">
    <property type="component" value="Unassembled WGS sequence"/>
</dbReference>
<dbReference type="EMBL" id="JABCUV010000016">
    <property type="protein sequence ID" value="NMW94102.1"/>
    <property type="molecule type" value="Genomic_DNA"/>
</dbReference>
<evidence type="ECO:0000313" key="9">
    <source>
        <dbReference type="EMBL" id="STO16705.1"/>
    </source>
</evidence>
<dbReference type="CDD" id="cd07377">
    <property type="entry name" value="WHTH_GntR"/>
    <property type="match status" value="1"/>
</dbReference>
<dbReference type="Pfam" id="PF00392">
    <property type="entry name" value="GntR"/>
    <property type="match status" value="1"/>
</dbReference>
<evidence type="ECO:0000313" key="8">
    <source>
        <dbReference type="EMBL" id="NMX03038.1"/>
    </source>
</evidence>
<evidence type="ECO:0000313" key="7">
    <source>
        <dbReference type="EMBL" id="NMW94102.1"/>
    </source>
</evidence>
<gene>
    <name evidence="5" type="ORF">FYZ43_05255</name>
    <name evidence="7" type="ORF">HHJ74_10525</name>
    <name evidence="8" type="ORF">HHJ77_03580</name>
    <name evidence="6" type="ORF">HHJ78_09405</name>
    <name evidence="9" type="ORF">NCTC11819_01276</name>
</gene>
<dbReference type="PANTHER" id="PTHR38445:SF9">
    <property type="entry name" value="HTH-TYPE TRANSCRIPTIONAL REPRESSOR YTRA"/>
    <property type="match status" value="1"/>
</dbReference>
<dbReference type="GO" id="GO:0003700">
    <property type="term" value="F:DNA-binding transcription factor activity"/>
    <property type="evidence" value="ECO:0007669"/>
    <property type="project" value="InterPro"/>
</dbReference>
<dbReference type="PANTHER" id="PTHR38445">
    <property type="entry name" value="HTH-TYPE TRANSCRIPTIONAL REPRESSOR YTRA"/>
    <property type="match status" value="1"/>
</dbReference>
<keyword evidence="2" id="KW-0238">DNA-binding</keyword>
<name>A0A2J9KME9_9ACTO</name>
<dbReference type="InterPro" id="IPR036388">
    <property type="entry name" value="WH-like_DNA-bd_sf"/>
</dbReference>
<dbReference type="OrthoDB" id="3575876at2"/>
<reference evidence="9 10" key="1">
    <citation type="submission" date="2018-06" db="EMBL/GenBank/DDBJ databases">
        <authorList>
            <consortium name="Pathogen Informatics"/>
            <person name="Doyle S."/>
        </authorList>
    </citation>
    <scope>NUCLEOTIDE SEQUENCE [LARGE SCALE GENOMIC DNA]</scope>
    <source>
        <strain evidence="9 10">NCTC11819</strain>
    </source>
</reference>
<accession>A0A2J9KME9</accession>
<dbReference type="Gene3D" id="1.10.10.10">
    <property type="entry name" value="Winged helix-like DNA-binding domain superfamily/Winged helix DNA-binding domain"/>
    <property type="match status" value="1"/>
</dbReference>
<reference evidence="11 12" key="3">
    <citation type="submission" date="2020-04" db="EMBL/GenBank/DDBJ databases">
        <title>Antimicrobial susceptibility and clonality of vaginal-derived multi-drug resistant Mobiluncus isolates in China.</title>
        <authorList>
            <person name="Zhang X."/>
        </authorList>
    </citation>
    <scope>NUCLEOTIDE SEQUENCE [LARGE SCALE GENOMIC DNA]</scope>
    <source>
        <strain evidence="8 11">12</strain>
        <strain evidence="6 12">13</strain>
        <strain evidence="7 13">7</strain>
    </source>
</reference>
<evidence type="ECO:0000313" key="10">
    <source>
        <dbReference type="Proteomes" id="UP000255284"/>
    </source>
</evidence>
<dbReference type="EMBL" id="UGGQ01000006">
    <property type="protein sequence ID" value="STO16705.1"/>
    <property type="molecule type" value="Genomic_DNA"/>
</dbReference>
<evidence type="ECO:0000259" key="4">
    <source>
        <dbReference type="PROSITE" id="PS50949"/>
    </source>
</evidence>
<evidence type="ECO:0000313" key="13">
    <source>
        <dbReference type="Proteomes" id="UP000582487"/>
    </source>
</evidence>
<evidence type="ECO:0000256" key="3">
    <source>
        <dbReference type="ARBA" id="ARBA00023163"/>
    </source>
</evidence>
<evidence type="ECO:0000256" key="1">
    <source>
        <dbReference type="ARBA" id="ARBA00023015"/>
    </source>
</evidence>
<evidence type="ECO:0000313" key="14">
    <source>
        <dbReference type="Proteomes" id="UP001209486"/>
    </source>
</evidence>
<keyword evidence="3" id="KW-0804">Transcription</keyword>
<dbReference type="InterPro" id="IPR000524">
    <property type="entry name" value="Tscrpt_reg_HTH_GntR"/>
</dbReference>
<dbReference type="GO" id="GO:0003677">
    <property type="term" value="F:DNA binding"/>
    <property type="evidence" value="ECO:0007669"/>
    <property type="project" value="UniProtKB-KW"/>
</dbReference>
<dbReference type="EMBL" id="JABCUR010000009">
    <property type="protein sequence ID" value="NMW65722.1"/>
    <property type="molecule type" value="Genomic_DNA"/>
</dbReference>
<dbReference type="InterPro" id="IPR036390">
    <property type="entry name" value="WH_DNA-bd_sf"/>
</dbReference>
<evidence type="ECO:0000313" key="12">
    <source>
        <dbReference type="Proteomes" id="UP000578252"/>
    </source>
</evidence>
<evidence type="ECO:0000313" key="11">
    <source>
        <dbReference type="Proteomes" id="UP000575397"/>
    </source>
</evidence>
<dbReference type="EMBL" id="JABCUS010000006">
    <property type="protein sequence ID" value="NMX03038.1"/>
    <property type="molecule type" value="Genomic_DNA"/>
</dbReference>
<dbReference type="RefSeq" id="WP_004011657.1">
    <property type="nucleotide sequence ID" value="NZ_CAMPNB010000022.1"/>
</dbReference>
<dbReference type="SUPFAM" id="SSF46785">
    <property type="entry name" value="Winged helix' DNA-binding domain"/>
    <property type="match status" value="1"/>
</dbReference>
<evidence type="ECO:0000313" key="5">
    <source>
        <dbReference type="EMBL" id="MCU9968820.1"/>
    </source>
</evidence>
<proteinExistence type="predicted"/>
<evidence type="ECO:0000256" key="2">
    <source>
        <dbReference type="ARBA" id="ARBA00023125"/>
    </source>
</evidence>
<dbReference type="Proteomes" id="UP000578252">
    <property type="component" value="Unassembled WGS sequence"/>
</dbReference>
<dbReference type="PROSITE" id="PS50949">
    <property type="entry name" value="HTH_GNTR"/>
    <property type="match status" value="1"/>
</dbReference>
<organism evidence="6 12">
    <name type="scientific">Mobiluncus mulieris</name>
    <dbReference type="NCBI Taxonomy" id="2052"/>
    <lineage>
        <taxon>Bacteria</taxon>
        <taxon>Bacillati</taxon>
        <taxon>Actinomycetota</taxon>
        <taxon>Actinomycetes</taxon>
        <taxon>Actinomycetales</taxon>
        <taxon>Actinomycetaceae</taxon>
        <taxon>Mobiluncus</taxon>
    </lineage>
</organism>
<feature type="domain" description="HTH gntR-type" evidence="4">
    <location>
        <begin position="7"/>
        <end position="75"/>
    </location>
</feature>
<reference evidence="5 14" key="2">
    <citation type="submission" date="2019-08" db="EMBL/GenBank/DDBJ databases">
        <title>Comparison of rpoB and gyrB Sequences from Mobiluncus Species and Development of a Multiplex PCR Method for Clinical Detection of Mobiluncus curtisii and Mobiluncus mulieris.</title>
        <authorList>
            <person name="Yang L."/>
            <person name="Shen Y."/>
            <person name="Xu G."/>
            <person name="Shu L.-B."/>
            <person name="Hu J."/>
            <person name="Zhang R."/>
            <person name="Wang Y."/>
            <person name="Zhou H.-W."/>
            <person name="Zhang X."/>
        </authorList>
    </citation>
    <scope>NUCLEOTIDE SEQUENCE [LARGE SCALE GENOMIC DNA]</scope>
    <source>
        <strain evidence="5 14">M26</strain>
    </source>
</reference>